<dbReference type="InterPro" id="IPR017871">
    <property type="entry name" value="ABC_transporter-like_CS"/>
</dbReference>
<dbReference type="Gene3D" id="3.40.50.300">
    <property type="entry name" value="P-loop containing nucleotide triphosphate hydrolases"/>
    <property type="match status" value="1"/>
</dbReference>
<sequence>MHTENSTGCSIEFRSVYFGFDGGSSDQTVLNNIDLAVRGGEWIAVMGPSGSGKSTLLMCAAGLLRPSHGSVLLNDRDTKRIGERRLTSMRRQEIGFVFQDYNLLSALTVRDNVCLPRIYGNDVPTEGEVRDVLESVGLEGRDHELPDNLSGGEQQRVAIARALLTRPAVLFADEPTGALDSRSGQVVMNLLNKVNDLGSTVLMVTHDAFVASHAARVIWLADGIIKQSFEGLSPQELSAQLSLLEGQVG</sequence>
<reference evidence="8" key="3">
    <citation type="submission" date="2017-03" db="EMBL/GenBank/DDBJ databases">
        <authorList>
            <person name="Monnet C."/>
        </authorList>
    </citation>
    <scope>NUCLEOTIDE SEQUENCE [LARGE SCALE GENOMIC DNA]</scope>
    <source>
        <strain evidence="8">CNRZ 920</strain>
    </source>
</reference>
<dbReference type="PANTHER" id="PTHR24220">
    <property type="entry name" value="IMPORT ATP-BINDING PROTEIN"/>
    <property type="match status" value="1"/>
</dbReference>
<dbReference type="PROSITE" id="PS50893">
    <property type="entry name" value="ABC_TRANSPORTER_2"/>
    <property type="match status" value="1"/>
</dbReference>
<dbReference type="Pfam" id="PF00005">
    <property type="entry name" value="ABC_tran"/>
    <property type="match status" value="1"/>
</dbReference>
<dbReference type="EMBL" id="FXZG01000023">
    <property type="protein sequence ID" value="SMX98043.1"/>
    <property type="molecule type" value="Genomic_DNA"/>
</dbReference>
<accession>A0A2H1KE60</accession>
<dbReference type="InterPro" id="IPR017911">
    <property type="entry name" value="MacB-like_ATP-bd"/>
</dbReference>
<keyword evidence="2" id="KW-0547">Nucleotide-binding</keyword>
<reference evidence="5 7" key="1">
    <citation type="journal article" date="2017" name="Elife">
        <title>Extensive horizontal gene transfer in cheese-associated bacteria.</title>
        <authorList>
            <person name="Bonham K.S."/>
            <person name="Wolfe B.E."/>
            <person name="Dutton R.J."/>
        </authorList>
    </citation>
    <scope>NUCLEOTIDE SEQUENCE [LARGE SCALE GENOMIC DNA]</scope>
    <source>
        <strain evidence="5 7">947_7</strain>
    </source>
</reference>
<gene>
    <name evidence="6" type="ORF">BAUR920_03102</name>
    <name evidence="5" type="ORF">CIK64_02050</name>
</gene>
<dbReference type="GO" id="GO:0016887">
    <property type="term" value="F:ATP hydrolysis activity"/>
    <property type="evidence" value="ECO:0007669"/>
    <property type="project" value="InterPro"/>
</dbReference>
<proteinExistence type="predicted"/>
<dbReference type="PROSITE" id="PS00211">
    <property type="entry name" value="ABC_TRANSPORTER_1"/>
    <property type="match status" value="1"/>
</dbReference>
<evidence type="ECO:0000259" key="4">
    <source>
        <dbReference type="PROSITE" id="PS50893"/>
    </source>
</evidence>
<dbReference type="SUPFAM" id="SSF52540">
    <property type="entry name" value="P-loop containing nucleoside triphosphate hydrolases"/>
    <property type="match status" value="1"/>
</dbReference>
<dbReference type="GO" id="GO:0022857">
    <property type="term" value="F:transmembrane transporter activity"/>
    <property type="evidence" value="ECO:0007669"/>
    <property type="project" value="TreeGrafter"/>
</dbReference>
<keyword evidence="1" id="KW-0813">Transport</keyword>
<dbReference type="GO" id="GO:0098796">
    <property type="term" value="C:membrane protein complex"/>
    <property type="evidence" value="ECO:0007669"/>
    <property type="project" value="UniProtKB-ARBA"/>
</dbReference>
<organism evidence="5 7">
    <name type="scientific">Brevibacterium aurantiacum</name>
    <dbReference type="NCBI Taxonomy" id="273384"/>
    <lineage>
        <taxon>Bacteria</taxon>
        <taxon>Bacillati</taxon>
        <taxon>Actinomycetota</taxon>
        <taxon>Actinomycetes</taxon>
        <taxon>Micrococcales</taxon>
        <taxon>Brevibacteriaceae</taxon>
        <taxon>Brevibacterium</taxon>
    </lineage>
</organism>
<evidence type="ECO:0000256" key="1">
    <source>
        <dbReference type="ARBA" id="ARBA00022448"/>
    </source>
</evidence>
<dbReference type="InterPro" id="IPR003439">
    <property type="entry name" value="ABC_transporter-like_ATP-bd"/>
</dbReference>
<evidence type="ECO:0000256" key="2">
    <source>
        <dbReference type="ARBA" id="ARBA00022741"/>
    </source>
</evidence>
<protein>
    <submittedName>
        <fullName evidence="6">Putative ABC transport system ATP-binding protein</fullName>
    </submittedName>
</protein>
<dbReference type="RefSeq" id="WP_096161602.1">
    <property type="nucleotide sequence ID" value="NZ_FXZG01000023.1"/>
</dbReference>
<dbReference type="InterPro" id="IPR003593">
    <property type="entry name" value="AAA+_ATPase"/>
</dbReference>
<dbReference type="SMART" id="SM00382">
    <property type="entry name" value="AAA"/>
    <property type="match status" value="1"/>
</dbReference>
<dbReference type="EMBL" id="NRGP01000003">
    <property type="protein sequence ID" value="PCC48036.1"/>
    <property type="molecule type" value="Genomic_DNA"/>
</dbReference>
<dbReference type="Proteomes" id="UP000234289">
    <property type="component" value="Unassembled WGS sequence"/>
</dbReference>
<evidence type="ECO:0000313" key="6">
    <source>
        <dbReference type="EMBL" id="SMX98043.1"/>
    </source>
</evidence>
<dbReference type="AlphaFoldDB" id="A0A2A3Z8X6"/>
<dbReference type="InterPro" id="IPR015854">
    <property type="entry name" value="ABC_transpr_LolD-like"/>
</dbReference>
<dbReference type="Proteomes" id="UP000217564">
    <property type="component" value="Unassembled WGS sequence"/>
</dbReference>
<dbReference type="CDD" id="cd03255">
    <property type="entry name" value="ABC_MJ0796_LolCDE_FtsE"/>
    <property type="match status" value="1"/>
</dbReference>
<evidence type="ECO:0000313" key="5">
    <source>
        <dbReference type="EMBL" id="PCC48036.1"/>
    </source>
</evidence>
<dbReference type="PANTHER" id="PTHR24220:SF685">
    <property type="entry name" value="ABC TRANSPORTER RELATED"/>
    <property type="match status" value="1"/>
</dbReference>
<dbReference type="GO" id="GO:0005886">
    <property type="term" value="C:plasma membrane"/>
    <property type="evidence" value="ECO:0007669"/>
    <property type="project" value="TreeGrafter"/>
</dbReference>
<evidence type="ECO:0000313" key="8">
    <source>
        <dbReference type="Proteomes" id="UP000234289"/>
    </source>
</evidence>
<evidence type="ECO:0000256" key="3">
    <source>
        <dbReference type="ARBA" id="ARBA00022840"/>
    </source>
</evidence>
<dbReference type="FunFam" id="3.40.50.300:FF:000032">
    <property type="entry name" value="Export ABC transporter ATP-binding protein"/>
    <property type="match status" value="1"/>
</dbReference>
<evidence type="ECO:0000313" key="7">
    <source>
        <dbReference type="Proteomes" id="UP000217564"/>
    </source>
</evidence>
<accession>A0A2A3Z8X6</accession>
<reference evidence="6" key="2">
    <citation type="submission" date="2017-03" db="EMBL/GenBank/DDBJ databases">
        <authorList>
            <person name="Afonso C.L."/>
            <person name="Miller P.J."/>
            <person name="Scott M.A."/>
            <person name="Spackman E."/>
            <person name="Goraichik I."/>
            <person name="Dimitrov K.M."/>
            <person name="Suarez D.L."/>
            <person name="Swayne D.E."/>
        </authorList>
    </citation>
    <scope>NUCLEOTIDE SEQUENCE [LARGE SCALE GENOMIC DNA]</scope>
    <source>
        <strain evidence="6">CNRZ 920</strain>
    </source>
</reference>
<feature type="domain" description="ABC transporter" evidence="4">
    <location>
        <begin position="11"/>
        <end position="247"/>
    </location>
</feature>
<dbReference type="InterPro" id="IPR027417">
    <property type="entry name" value="P-loop_NTPase"/>
</dbReference>
<keyword evidence="3 6" id="KW-0067">ATP-binding</keyword>
<dbReference type="GO" id="GO:0005524">
    <property type="term" value="F:ATP binding"/>
    <property type="evidence" value="ECO:0007669"/>
    <property type="project" value="UniProtKB-KW"/>
</dbReference>
<name>A0A2A3Z8X6_BREAU</name>